<reference evidence="13 14" key="1">
    <citation type="submission" date="2018-04" db="EMBL/GenBank/DDBJ databases">
        <authorList>
            <person name="Zhang X."/>
            <person name="Yuan J."/>
            <person name="Li F."/>
            <person name="Xiang J."/>
        </authorList>
    </citation>
    <scope>NUCLEOTIDE SEQUENCE [LARGE SCALE GENOMIC DNA]</scope>
    <source>
        <tissue evidence="13">Muscle</tissue>
    </source>
</reference>
<proteinExistence type="inferred from homology"/>
<sequence length="512" mass="58131">MSFLLHFSNYLIGGNVPIDDGVDKLNRKYTILILICLSLPLVTKQFAGDPIECFTPTYFTEPQARYVNSYCWTASTYYIIPVDVEDREQVTRVHSVTFDEEGGSTSIRGERIKVNYYQWAPIILLVEAGLFYIPFAIWNSTAKNSGIKVGRLLKKVSVISQYTPGHPDRDALIAEFLDQFNTLMGVSKCCPGTVCKFDCGLACGGNPSSSLFILYMIVKIMYVFNILMQYFLLTVFLGKGYLFHGVEVVEKLINKKEWWTSPRFPLQTLCQVLAAQQGSLRTYTCQCVLPINLFNEKIFSFIWFFFALLLPVTIYSALIWVWRTFTCSRIAFVHYYLWRTRRVGKEDLYNNARKMAIQYLGWDGCLVLRLIEMNHGGTILTILTERLWEFYEGLERAQQDGGDPEAFLSQRPPIFACGPFPTQGPPTVTPTPTGAYGFYGKHYLPGTPGAYPGYMWNHQDMATPGYSGYPRIRGKISSAARGPPSASCYTWRLTVADASLTRSPPLPKLQHR</sequence>
<comment type="similarity">
    <text evidence="12">Belongs to the pannexin family.</text>
</comment>
<evidence type="ECO:0000256" key="3">
    <source>
        <dbReference type="ARBA" id="ARBA00022448"/>
    </source>
</evidence>
<evidence type="ECO:0000256" key="6">
    <source>
        <dbReference type="ARBA" id="ARBA00022868"/>
    </source>
</evidence>
<dbReference type="PROSITE" id="PS51013">
    <property type="entry name" value="PANNEXIN"/>
    <property type="match status" value="1"/>
</dbReference>
<evidence type="ECO:0000313" key="14">
    <source>
        <dbReference type="Proteomes" id="UP000283509"/>
    </source>
</evidence>
<dbReference type="OrthoDB" id="5867527at2759"/>
<dbReference type="InterPro" id="IPR000990">
    <property type="entry name" value="Innexin"/>
</dbReference>
<keyword evidence="11 12" id="KW-0407">Ion channel</keyword>
<keyword evidence="9 12" id="KW-0406">Ion transport</keyword>
<dbReference type="Pfam" id="PF00876">
    <property type="entry name" value="Innexin"/>
    <property type="match status" value="1"/>
</dbReference>
<dbReference type="PANTHER" id="PTHR11893:SF36">
    <property type="entry name" value="INNEXIN-5"/>
    <property type="match status" value="1"/>
</dbReference>
<comment type="caution">
    <text evidence="13">The sequence shown here is derived from an EMBL/GenBank/DDBJ whole genome shotgun (WGS) entry which is preliminary data.</text>
</comment>
<evidence type="ECO:0000256" key="10">
    <source>
        <dbReference type="ARBA" id="ARBA00023136"/>
    </source>
</evidence>
<organism evidence="13 14">
    <name type="scientific">Penaeus vannamei</name>
    <name type="common">Whiteleg shrimp</name>
    <name type="synonym">Litopenaeus vannamei</name>
    <dbReference type="NCBI Taxonomy" id="6689"/>
    <lineage>
        <taxon>Eukaryota</taxon>
        <taxon>Metazoa</taxon>
        <taxon>Ecdysozoa</taxon>
        <taxon>Arthropoda</taxon>
        <taxon>Crustacea</taxon>
        <taxon>Multicrustacea</taxon>
        <taxon>Malacostraca</taxon>
        <taxon>Eumalacostraca</taxon>
        <taxon>Eucarida</taxon>
        <taxon>Decapoda</taxon>
        <taxon>Dendrobranchiata</taxon>
        <taxon>Penaeoidea</taxon>
        <taxon>Penaeidae</taxon>
        <taxon>Penaeus</taxon>
    </lineage>
</organism>
<dbReference type="PRINTS" id="PR01262">
    <property type="entry name" value="INNEXIN"/>
</dbReference>
<dbReference type="GO" id="GO:0005921">
    <property type="term" value="C:gap junction"/>
    <property type="evidence" value="ECO:0007669"/>
    <property type="project" value="UniProtKB-SubCell"/>
</dbReference>
<evidence type="ECO:0000256" key="1">
    <source>
        <dbReference type="ARBA" id="ARBA00004610"/>
    </source>
</evidence>
<dbReference type="PANTHER" id="PTHR11893">
    <property type="entry name" value="INNEXIN"/>
    <property type="match status" value="1"/>
</dbReference>
<evidence type="ECO:0000313" key="13">
    <source>
        <dbReference type="EMBL" id="ROT72498.1"/>
    </source>
</evidence>
<keyword evidence="14" id="KW-1185">Reference proteome</keyword>
<evidence type="ECO:0000256" key="11">
    <source>
        <dbReference type="ARBA" id="ARBA00023303"/>
    </source>
</evidence>
<gene>
    <name evidence="12" type="primary">inx</name>
    <name evidence="13" type="ORF">C7M84_009115</name>
</gene>
<accession>A0A3R7QMS1</accession>
<comment type="caution">
    <text evidence="12">Lacks conserved residue(s) required for the propagation of feature annotation.</text>
</comment>
<keyword evidence="8 12" id="KW-1133">Transmembrane helix</keyword>
<dbReference type="EMBL" id="QCYY01002142">
    <property type="protein sequence ID" value="ROT72498.1"/>
    <property type="molecule type" value="Genomic_DNA"/>
</dbReference>
<evidence type="ECO:0000256" key="12">
    <source>
        <dbReference type="RuleBase" id="RU010713"/>
    </source>
</evidence>
<feature type="transmembrane region" description="Helical" evidence="12">
    <location>
        <begin position="301"/>
        <end position="322"/>
    </location>
</feature>
<keyword evidence="10 12" id="KW-0472">Membrane</keyword>
<name>A0A3R7QMS1_PENVA</name>
<keyword evidence="5 12" id="KW-0812">Transmembrane</keyword>
<dbReference type="STRING" id="6689.A0A3R7QMS1"/>
<evidence type="ECO:0000256" key="5">
    <source>
        <dbReference type="ARBA" id="ARBA00022692"/>
    </source>
</evidence>
<protein>
    <recommendedName>
        <fullName evidence="12">Innexin</fullName>
    </recommendedName>
</protein>
<comment type="subcellular location">
    <subcellularLocation>
        <location evidence="1">Cell junction</location>
        <location evidence="1">Gap junction</location>
    </subcellularLocation>
    <subcellularLocation>
        <location evidence="2 12">Cell membrane</location>
        <topology evidence="2 12">Multi-pass membrane protein</topology>
    </subcellularLocation>
</comment>
<evidence type="ECO:0000256" key="7">
    <source>
        <dbReference type="ARBA" id="ARBA00022949"/>
    </source>
</evidence>
<keyword evidence="4" id="KW-1003">Cell membrane</keyword>
<dbReference type="GO" id="GO:0005243">
    <property type="term" value="F:gap junction channel activity"/>
    <property type="evidence" value="ECO:0007669"/>
    <property type="project" value="TreeGrafter"/>
</dbReference>
<evidence type="ECO:0000256" key="9">
    <source>
        <dbReference type="ARBA" id="ARBA00023065"/>
    </source>
</evidence>
<keyword evidence="6" id="KW-0303">Gap junction</keyword>
<reference evidence="13 14" key="2">
    <citation type="submission" date="2019-01" db="EMBL/GenBank/DDBJ databases">
        <title>The decoding of complex shrimp genome reveals the adaptation for benthos swimmer, frequently molting mechanism and breeding impact on genome.</title>
        <authorList>
            <person name="Sun Y."/>
            <person name="Gao Y."/>
            <person name="Yu Y."/>
        </authorList>
    </citation>
    <scope>NUCLEOTIDE SEQUENCE [LARGE SCALE GENOMIC DNA]</scope>
    <source>
        <tissue evidence="13">Muscle</tissue>
    </source>
</reference>
<keyword evidence="7" id="KW-0965">Cell junction</keyword>
<keyword evidence="3 12" id="KW-0813">Transport</keyword>
<dbReference type="GO" id="GO:0034220">
    <property type="term" value="P:monoatomic ion transmembrane transport"/>
    <property type="evidence" value="ECO:0007669"/>
    <property type="project" value="UniProtKB-KW"/>
</dbReference>
<comment type="function">
    <text evidence="12">Structural component of the gap junctions.</text>
</comment>
<feature type="transmembrane region" description="Helical" evidence="12">
    <location>
        <begin position="212"/>
        <end position="233"/>
    </location>
</feature>
<dbReference type="AlphaFoldDB" id="A0A3R7QMS1"/>
<evidence type="ECO:0000256" key="8">
    <source>
        <dbReference type="ARBA" id="ARBA00022989"/>
    </source>
</evidence>
<feature type="transmembrane region" description="Helical" evidence="12">
    <location>
        <begin position="116"/>
        <end position="138"/>
    </location>
</feature>
<dbReference type="Proteomes" id="UP000283509">
    <property type="component" value="Unassembled WGS sequence"/>
</dbReference>
<evidence type="ECO:0000256" key="2">
    <source>
        <dbReference type="ARBA" id="ARBA00004651"/>
    </source>
</evidence>
<evidence type="ECO:0000256" key="4">
    <source>
        <dbReference type="ARBA" id="ARBA00022475"/>
    </source>
</evidence>
<dbReference type="GO" id="GO:0005886">
    <property type="term" value="C:plasma membrane"/>
    <property type="evidence" value="ECO:0007669"/>
    <property type="project" value="UniProtKB-SubCell"/>
</dbReference>